<evidence type="ECO:0000256" key="3">
    <source>
        <dbReference type="ARBA" id="ARBA00022448"/>
    </source>
</evidence>
<evidence type="ECO:0000313" key="15">
    <source>
        <dbReference type="Proteomes" id="UP000255169"/>
    </source>
</evidence>
<dbReference type="Pfam" id="PF13954">
    <property type="entry name" value="PapC_N"/>
    <property type="match status" value="1"/>
</dbReference>
<sequence>MLNTSQGGEQSFRYDFILVLIPYLLIPTLLSPSVFAQDYFRVSALELNDIEQSVIDLGVFSTTDGQLPGQYQVAIILNNQERDVRQIDFIQLPNKKLSPQLTIDDLKQLGINFSVFPALKTLSSEDVINDIGEYIPQASITFDFYRQRLEISIPQAALDNQARDSVAHHLWQQGQSALLMSYDFSGSDNHHDHERNQSYFLNLRSGINIGPWRLRNQSVYNYDAGHNKDGNNFSTLGSYIQRDIHQLKSQMMVGETFTAGNIFESVQFTGASITSEGLMLPGSQRGFAPIIRGIAQSNARVTVRQNNYIIHESYVPPGPFIITDLYATSGSGDLDVTINEKNGQQRKFVQPFSSVPIMQRAGQLRYQLIFGRYRHASTEVYKPYFSEAEFIYGLSNQLSLLSGMQIADNYKSLNGGIGLGMGAFGAFSLDMTLAETQFRHHGHKQGQSYRIQYAKSIAATGTALTLAGYRYSTSGYYSFNEANEWIGKKETRHGTNKRHRLQLSLNQGMGDFGRLYLSAYQQDYWGEQGASQSLSAGYHISYGGIGYGLNLAYSNSKESIRRKDRQASFNVSIPLDKWLPGGWATYSINKNDHGQGSQQFAINGSALSGGVLSYGITGSQNNYQGGSSAGASLGYTHSSGRMNIGYSNSDHRRSLNYGLSGGMVAHHDGITFSQPLGETVVLVKAAGTADTEIVNHSGIKTDSRGYAVIPSVEPYTYNRIALHTEALADNVDIDDAVKNVVPTRGAVISADFRVRHGYRVLATLRYHGKSVPFGAKVALTNSHSSGIVGDNGELYLSGVSEKATINVQWGKGKGQQCYVNTDLSAFSKKSGVLQIAENCHD</sequence>
<evidence type="ECO:0000256" key="7">
    <source>
        <dbReference type="ARBA" id="ARBA00022729"/>
    </source>
</evidence>
<dbReference type="RefSeq" id="WP_069971747.1">
    <property type="nucleotide sequence ID" value="NZ_CABIHR010000036.1"/>
</dbReference>
<dbReference type="Gene3D" id="2.60.40.2610">
    <property type="entry name" value="Outer membrane usher protein FimD, plug domain"/>
    <property type="match status" value="1"/>
</dbReference>
<gene>
    <name evidence="14" type="primary">fimD_3</name>
    <name evidence="14" type="ORF">NCTC10476_02072</name>
</gene>
<evidence type="ECO:0000259" key="12">
    <source>
        <dbReference type="Pfam" id="PF13953"/>
    </source>
</evidence>
<feature type="domain" description="PapC N-terminal" evidence="13">
    <location>
        <begin position="40"/>
        <end position="185"/>
    </location>
</feature>
<dbReference type="GO" id="GO:0015473">
    <property type="term" value="F:fimbrial usher porin activity"/>
    <property type="evidence" value="ECO:0007669"/>
    <property type="project" value="InterPro"/>
</dbReference>
<feature type="domain" description="PapC-like C-terminal" evidence="12">
    <location>
        <begin position="763"/>
        <end position="824"/>
    </location>
</feature>
<dbReference type="InterPro" id="IPR025949">
    <property type="entry name" value="PapC-like_C"/>
</dbReference>
<evidence type="ECO:0000313" key="14">
    <source>
        <dbReference type="EMBL" id="SUQ00766.1"/>
    </source>
</evidence>
<dbReference type="EMBL" id="UHJG01000001">
    <property type="protein sequence ID" value="SUQ00766.1"/>
    <property type="molecule type" value="Genomic_DNA"/>
</dbReference>
<dbReference type="InterPro" id="IPR037224">
    <property type="entry name" value="PapC_N_sf"/>
</dbReference>
<dbReference type="PANTHER" id="PTHR30451">
    <property type="entry name" value="OUTER MEMBRANE USHER PROTEIN"/>
    <property type="match status" value="1"/>
</dbReference>
<reference evidence="14 15" key="1">
    <citation type="submission" date="2018-06" db="EMBL/GenBank/DDBJ databases">
        <authorList>
            <consortium name="Pathogen Informatics"/>
            <person name="Doyle S."/>
        </authorList>
    </citation>
    <scope>NUCLEOTIDE SEQUENCE [LARGE SCALE GENOMIC DNA]</scope>
    <source>
        <strain evidence="14 15">NCTC10476</strain>
    </source>
</reference>
<dbReference type="GO" id="GO:0009297">
    <property type="term" value="P:pilus assembly"/>
    <property type="evidence" value="ECO:0007669"/>
    <property type="project" value="InterPro"/>
</dbReference>
<dbReference type="AlphaFoldDB" id="A0A380QQU3"/>
<organism evidence="14 15">
    <name type="scientific">Yersinia ruckeri</name>
    <dbReference type="NCBI Taxonomy" id="29486"/>
    <lineage>
        <taxon>Bacteria</taxon>
        <taxon>Pseudomonadati</taxon>
        <taxon>Pseudomonadota</taxon>
        <taxon>Gammaproteobacteria</taxon>
        <taxon>Enterobacterales</taxon>
        <taxon>Yersiniaceae</taxon>
        <taxon>Yersinia</taxon>
    </lineage>
</organism>
<evidence type="ECO:0000256" key="9">
    <source>
        <dbReference type="ARBA" id="ARBA00023237"/>
    </source>
</evidence>
<feature type="transmembrane region" description="Helical" evidence="11">
    <location>
        <begin position="12"/>
        <end position="30"/>
    </location>
</feature>
<dbReference type="Pfam" id="PF00577">
    <property type="entry name" value="Usher"/>
    <property type="match status" value="1"/>
</dbReference>
<evidence type="ECO:0000256" key="6">
    <source>
        <dbReference type="ARBA" id="ARBA00022692"/>
    </source>
</evidence>
<keyword evidence="7" id="KW-0732">Signal</keyword>
<dbReference type="Pfam" id="PF13953">
    <property type="entry name" value="PapC_C"/>
    <property type="match status" value="1"/>
</dbReference>
<evidence type="ECO:0000256" key="11">
    <source>
        <dbReference type="SAM" id="Phobius"/>
    </source>
</evidence>
<dbReference type="OrthoDB" id="6554712at2"/>
<keyword evidence="15" id="KW-1185">Reference proteome</keyword>
<dbReference type="FunFam" id="2.60.40.2610:FF:000001">
    <property type="entry name" value="Outer membrane fimbrial usher protein"/>
    <property type="match status" value="1"/>
</dbReference>
<dbReference type="SUPFAM" id="SSF141729">
    <property type="entry name" value="FimD N-terminal domain-like"/>
    <property type="match status" value="1"/>
</dbReference>
<keyword evidence="9 10" id="KW-0998">Cell outer membrane</keyword>
<keyword evidence="11" id="KW-1133">Transmembrane helix</keyword>
<evidence type="ECO:0000256" key="1">
    <source>
        <dbReference type="ARBA" id="ARBA00004571"/>
    </source>
</evidence>
<dbReference type="InterPro" id="IPR018030">
    <property type="entry name" value="Fimbrial_membr_usher_CS"/>
</dbReference>
<comment type="similarity">
    <text evidence="2 10">Belongs to the fimbrial export usher family.</text>
</comment>
<evidence type="ECO:0000256" key="2">
    <source>
        <dbReference type="ARBA" id="ARBA00008064"/>
    </source>
</evidence>
<keyword evidence="6 10" id="KW-0812">Transmembrane</keyword>
<keyword evidence="8 10" id="KW-0472">Membrane</keyword>
<dbReference type="Gene3D" id="2.60.40.2070">
    <property type="match status" value="1"/>
</dbReference>
<dbReference type="FunFam" id="2.60.40.3110:FF:000001">
    <property type="entry name" value="Putative fimbrial outer membrane usher"/>
    <property type="match status" value="1"/>
</dbReference>
<evidence type="ECO:0000256" key="8">
    <source>
        <dbReference type="ARBA" id="ARBA00023136"/>
    </source>
</evidence>
<proteinExistence type="inferred from homology"/>
<keyword evidence="5 10" id="KW-1029">Fimbrium biogenesis</keyword>
<comment type="subcellular location">
    <subcellularLocation>
        <location evidence="1 10">Cell outer membrane</location>
        <topology evidence="1 10">Multi-pass membrane protein</topology>
    </subcellularLocation>
</comment>
<evidence type="ECO:0000256" key="5">
    <source>
        <dbReference type="ARBA" id="ARBA00022558"/>
    </source>
</evidence>
<dbReference type="Proteomes" id="UP000255169">
    <property type="component" value="Unassembled WGS sequence"/>
</dbReference>
<accession>A0A380QQU3</accession>
<evidence type="ECO:0000256" key="10">
    <source>
        <dbReference type="RuleBase" id="RU003884"/>
    </source>
</evidence>
<evidence type="ECO:0000259" key="13">
    <source>
        <dbReference type="Pfam" id="PF13954"/>
    </source>
</evidence>
<dbReference type="GeneID" id="66881233"/>
<dbReference type="InterPro" id="IPR043142">
    <property type="entry name" value="PapC-like_C_sf"/>
</dbReference>
<dbReference type="PANTHER" id="PTHR30451:SF21">
    <property type="entry name" value="FIMBRIAL USHER DOMAIN-CONTAINING PROTEIN YDET-RELATED"/>
    <property type="match status" value="1"/>
</dbReference>
<dbReference type="PROSITE" id="PS01151">
    <property type="entry name" value="FIMBRIAL_USHER"/>
    <property type="match status" value="1"/>
</dbReference>
<dbReference type="InterPro" id="IPR000015">
    <property type="entry name" value="Fimb_usher"/>
</dbReference>
<dbReference type="Gene3D" id="2.60.40.3110">
    <property type="match status" value="1"/>
</dbReference>
<dbReference type="InterPro" id="IPR025885">
    <property type="entry name" value="PapC_N"/>
</dbReference>
<dbReference type="Gene3D" id="3.10.20.410">
    <property type="match status" value="1"/>
</dbReference>
<dbReference type="GO" id="GO:0009279">
    <property type="term" value="C:cell outer membrane"/>
    <property type="evidence" value="ECO:0007669"/>
    <property type="project" value="UniProtKB-SubCell"/>
</dbReference>
<keyword evidence="3 10" id="KW-0813">Transport</keyword>
<evidence type="ECO:0000256" key="4">
    <source>
        <dbReference type="ARBA" id="ARBA00022452"/>
    </source>
</evidence>
<name>A0A380QQU3_YERRU</name>
<protein>
    <submittedName>
        <fullName evidence="14">Outer membrane usher protein</fullName>
    </submittedName>
</protein>
<keyword evidence="4" id="KW-1134">Transmembrane beta strand</keyword>
<dbReference type="STRING" id="29486.UGYR_10330"/>
<dbReference type="InterPro" id="IPR042186">
    <property type="entry name" value="FimD_plug_dom"/>
</dbReference>